<comment type="caution">
    <text evidence="3">The sequence shown here is derived from an EMBL/GenBank/DDBJ whole genome shotgun (WGS) entry which is preliminary data.</text>
</comment>
<accession>A0A849CBQ0</accession>
<dbReference type="Proteomes" id="UP000586827">
    <property type="component" value="Unassembled WGS sequence"/>
</dbReference>
<reference evidence="3 4" key="1">
    <citation type="submission" date="2020-05" db="EMBL/GenBank/DDBJ databases">
        <title>MicrobeNet Type strains.</title>
        <authorList>
            <person name="Nicholson A.C."/>
        </authorList>
    </citation>
    <scope>NUCLEOTIDE SEQUENCE [LARGE SCALE GENOMIC DNA]</scope>
    <source>
        <strain evidence="3 4">JCM 3224</strain>
    </source>
</reference>
<evidence type="ECO:0000313" key="4">
    <source>
        <dbReference type="Proteomes" id="UP000586827"/>
    </source>
</evidence>
<sequence>MTIAHHTSVRTDTHTHASAASPDPDLSTGARRFFWCVLVIAVTMSVTGNAAHAALHASARPEISATVAIVPPIALLAAVHGVAVLYRAHAGARLTNLLATLMTVLIAAGAFWLSFTALRDLALLAAISEREAWLFPLIVEGSMAQATVALLALAQAPPRRAHGAVHAVGVLDLDRDTNLTPHERVDAEASPGTNDTHIAVRTPELTAAPGQQWIDLAELVCANDPARRRDPAEVAQVLAHHHDDGWSPTRIAREMDRSRSTVSRILTQARRLQSDHAARTTPMTAEPVSDENDPPSAKLVSLIPSATVDRSAQIGGGRA</sequence>
<dbReference type="Pfam" id="PF10935">
    <property type="entry name" value="DUF2637"/>
    <property type="match status" value="1"/>
</dbReference>
<organism evidence="3 4">
    <name type="scientific">Nocardia uniformis</name>
    <dbReference type="NCBI Taxonomy" id="53432"/>
    <lineage>
        <taxon>Bacteria</taxon>
        <taxon>Bacillati</taxon>
        <taxon>Actinomycetota</taxon>
        <taxon>Actinomycetes</taxon>
        <taxon>Mycobacteriales</taxon>
        <taxon>Nocardiaceae</taxon>
        <taxon>Nocardia</taxon>
    </lineage>
</organism>
<feature type="transmembrane region" description="Helical" evidence="2">
    <location>
        <begin position="63"/>
        <end position="86"/>
    </location>
</feature>
<name>A0A849CBQ0_9NOCA</name>
<evidence type="ECO:0000313" key="3">
    <source>
        <dbReference type="EMBL" id="NNH73780.1"/>
    </source>
</evidence>
<evidence type="ECO:0000256" key="2">
    <source>
        <dbReference type="SAM" id="Phobius"/>
    </source>
</evidence>
<keyword evidence="2" id="KW-1133">Transmembrane helix</keyword>
<feature type="region of interest" description="Disordered" evidence="1">
    <location>
        <begin position="1"/>
        <end position="25"/>
    </location>
</feature>
<feature type="region of interest" description="Disordered" evidence="1">
    <location>
        <begin position="270"/>
        <end position="319"/>
    </location>
</feature>
<dbReference type="EMBL" id="JABELX010000011">
    <property type="protein sequence ID" value="NNH73780.1"/>
    <property type="molecule type" value="Genomic_DNA"/>
</dbReference>
<evidence type="ECO:0000256" key="1">
    <source>
        <dbReference type="SAM" id="MobiDB-lite"/>
    </source>
</evidence>
<feature type="transmembrane region" description="Helical" evidence="2">
    <location>
        <begin position="33"/>
        <end position="51"/>
    </location>
</feature>
<dbReference type="Pfam" id="PF13384">
    <property type="entry name" value="HTH_23"/>
    <property type="match status" value="1"/>
</dbReference>
<dbReference type="Gene3D" id="1.10.10.10">
    <property type="entry name" value="Winged helix-like DNA-binding domain superfamily/Winged helix DNA-binding domain"/>
    <property type="match status" value="1"/>
</dbReference>
<gene>
    <name evidence="3" type="ORF">HLB23_28665</name>
</gene>
<dbReference type="AlphaFoldDB" id="A0A849CBQ0"/>
<keyword evidence="2" id="KW-0472">Membrane</keyword>
<proteinExistence type="predicted"/>
<feature type="transmembrane region" description="Helical" evidence="2">
    <location>
        <begin position="93"/>
        <end position="113"/>
    </location>
</feature>
<keyword evidence="4" id="KW-1185">Reference proteome</keyword>
<dbReference type="InterPro" id="IPR036388">
    <property type="entry name" value="WH-like_DNA-bd_sf"/>
</dbReference>
<keyword evidence="2" id="KW-0812">Transmembrane</keyword>
<dbReference type="RefSeq" id="WP_157552302.1">
    <property type="nucleotide sequence ID" value="NZ_JABELX010000011.1"/>
</dbReference>
<protein>
    <submittedName>
        <fullName evidence="3">Helix-turn-helix domain-containing protein</fullName>
    </submittedName>
</protein>
<dbReference type="InterPro" id="IPR021235">
    <property type="entry name" value="DUF2637"/>
</dbReference>